<dbReference type="AlphaFoldDB" id="D8QQ93"/>
<proteinExistence type="inferred from homology"/>
<dbReference type="Proteomes" id="UP000001514">
    <property type="component" value="Unassembled WGS sequence"/>
</dbReference>
<dbReference type="GO" id="GO:0051087">
    <property type="term" value="F:protein-folding chaperone binding"/>
    <property type="evidence" value="ECO:0007669"/>
    <property type="project" value="InterPro"/>
</dbReference>
<organism evidence="7">
    <name type="scientific">Selaginella moellendorffii</name>
    <name type="common">Spikemoss</name>
    <dbReference type="NCBI Taxonomy" id="88036"/>
    <lineage>
        <taxon>Eukaryota</taxon>
        <taxon>Viridiplantae</taxon>
        <taxon>Streptophyta</taxon>
        <taxon>Embryophyta</taxon>
        <taxon>Tracheophyta</taxon>
        <taxon>Lycopodiopsida</taxon>
        <taxon>Selaginellales</taxon>
        <taxon>Selaginellaceae</taxon>
        <taxon>Selaginella</taxon>
    </lineage>
</organism>
<dbReference type="SUPFAM" id="SSF58014">
    <property type="entry name" value="Coiled-coil domain of nucleotide exchange factor GrpE"/>
    <property type="match status" value="1"/>
</dbReference>
<evidence type="ECO:0000256" key="2">
    <source>
        <dbReference type="ARBA" id="ARBA00009054"/>
    </source>
</evidence>
<dbReference type="PANTHER" id="PTHR21237:SF23">
    <property type="entry name" value="GRPE PROTEIN HOMOLOG, MITOCHONDRIAL"/>
    <property type="match status" value="1"/>
</dbReference>
<dbReference type="HAMAP" id="MF_01151">
    <property type="entry name" value="GrpE"/>
    <property type="match status" value="1"/>
</dbReference>
<evidence type="ECO:0000256" key="4">
    <source>
        <dbReference type="RuleBase" id="RU000640"/>
    </source>
</evidence>
<evidence type="ECO:0000256" key="5">
    <source>
        <dbReference type="RuleBase" id="RU004478"/>
    </source>
</evidence>
<keyword evidence="4" id="KW-0496">Mitochondrion</keyword>
<dbReference type="OrthoDB" id="201635at2759"/>
<dbReference type="InParanoid" id="D8QQ93"/>
<sequence length="161" mass="17995">EKDSIIEEKDELVKELKDSVLRGLAELENYRERAKREQESSRKFAVQSFSKDLLDVSDNLSRALSSVGQPKDAEEAKKLLDTLLAGVKMTEKQLMQVLKKYGVERFDPTGEPFDPNVHLAVCEIADPSKPAGTVANVFKVGYLLHERVLRPAEVAVVKAVE</sequence>
<dbReference type="STRING" id="88036.D8QQ93"/>
<dbReference type="KEGG" id="smo:SELMODRAFT_71278"/>
<dbReference type="EMBL" id="GL377565">
    <property type="protein sequence ID" value="EFJ37751.1"/>
    <property type="molecule type" value="Genomic_DNA"/>
</dbReference>
<dbReference type="InterPro" id="IPR000740">
    <property type="entry name" value="GrpE"/>
</dbReference>
<feature type="non-terminal residue" evidence="6">
    <location>
        <position position="1"/>
    </location>
</feature>
<dbReference type="PRINTS" id="PR00773">
    <property type="entry name" value="GRPEPROTEIN"/>
</dbReference>
<dbReference type="InterPro" id="IPR009012">
    <property type="entry name" value="GrpE_head"/>
</dbReference>
<feature type="non-terminal residue" evidence="6">
    <location>
        <position position="161"/>
    </location>
</feature>
<dbReference type="GO" id="GO:0001405">
    <property type="term" value="C:PAM complex, Tim23 associated import motor"/>
    <property type="evidence" value="ECO:0000318"/>
    <property type="project" value="GO_Central"/>
</dbReference>
<dbReference type="SUPFAM" id="SSF51064">
    <property type="entry name" value="Head domain of nucleotide exchange factor GrpE"/>
    <property type="match status" value="1"/>
</dbReference>
<dbReference type="GO" id="GO:0042803">
    <property type="term" value="F:protein homodimerization activity"/>
    <property type="evidence" value="ECO:0007669"/>
    <property type="project" value="InterPro"/>
</dbReference>
<reference evidence="6 7" key="1">
    <citation type="journal article" date="2011" name="Science">
        <title>The Selaginella genome identifies genetic changes associated with the evolution of vascular plants.</title>
        <authorList>
            <person name="Banks J.A."/>
            <person name="Nishiyama T."/>
            <person name="Hasebe M."/>
            <person name="Bowman J.L."/>
            <person name="Gribskov M."/>
            <person name="dePamphilis C."/>
            <person name="Albert V.A."/>
            <person name="Aono N."/>
            <person name="Aoyama T."/>
            <person name="Ambrose B.A."/>
            <person name="Ashton N.W."/>
            <person name="Axtell M.J."/>
            <person name="Barker E."/>
            <person name="Barker M.S."/>
            <person name="Bennetzen J.L."/>
            <person name="Bonawitz N.D."/>
            <person name="Chapple C."/>
            <person name="Cheng C."/>
            <person name="Correa L.G."/>
            <person name="Dacre M."/>
            <person name="DeBarry J."/>
            <person name="Dreyer I."/>
            <person name="Elias M."/>
            <person name="Engstrom E.M."/>
            <person name="Estelle M."/>
            <person name="Feng L."/>
            <person name="Finet C."/>
            <person name="Floyd S.K."/>
            <person name="Frommer W.B."/>
            <person name="Fujita T."/>
            <person name="Gramzow L."/>
            <person name="Gutensohn M."/>
            <person name="Harholt J."/>
            <person name="Hattori M."/>
            <person name="Heyl A."/>
            <person name="Hirai T."/>
            <person name="Hiwatashi Y."/>
            <person name="Ishikawa M."/>
            <person name="Iwata M."/>
            <person name="Karol K.G."/>
            <person name="Koehler B."/>
            <person name="Kolukisaoglu U."/>
            <person name="Kubo M."/>
            <person name="Kurata T."/>
            <person name="Lalonde S."/>
            <person name="Li K."/>
            <person name="Li Y."/>
            <person name="Litt A."/>
            <person name="Lyons E."/>
            <person name="Manning G."/>
            <person name="Maruyama T."/>
            <person name="Michael T.P."/>
            <person name="Mikami K."/>
            <person name="Miyazaki S."/>
            <person name="Morinaga S."/>
            <person name="Murata T."/>
            <person name="Mueller-Roeber B."/>
            <person name="Nelson D.R."/>
            <person name="Obara M."/>
            <person name="Oguri Y."/>
            <person name="Olmstead R.G."/>
            <person name="Onodera N."/>
            <person name="Petersen B.L."/>
            <person name="Pils B."/>
            <person name="Prigge M."/>
            <person name="Rensing S.A."/>
            <person name="Riano-Pachon D.M."/>
            <person name="Roberts A.W."/>
            <person name="Sato Y."/>
            <person name="Scheller H.V."/>
            <person name="Schulz B."/>
            <person name="Schulz C."/>
            <person name="Shakirov E.V."/>
            <person name="Shibagaki N."/>
            <person name="Shinohara N."/>
            <person name="Shippen D.E."/>
            <person name="Soerensen I."/>
            <person name="Sotooka R."/>
            <person name="Sugimoto N."/>
            <person name="Sugita M."/>
            <person name="Sumikawa N."/>
            <person name="Tanurdzic M."/>
            <person name="Theissen G."/>
            <person name="Ulvskov P."/>
            <person name="Wakazuki S."/>
            <person name="Weng J.K."/>
            <person name="Willats W.W."/>
            <person name="Wipf D."/>
            <person name="Wolf P.G."/>
            <person name="Yang L."/>
            <person name="Zimmer A.D."/>
            <person name="Zhu Q."/>
            <person name="Mitros T."/>
            <person name="Hellsten U."/>
            <person name="Loque D."/>
            <person name="Otillar R."/>
            <person name="Salamov A."/>
            <person name="Schmutz J."/>
            <person name="Shapiro H."/>
            <person name="Lindquist E."/>
            <person name="Lucas S."/>
            <person name="Rokhsar D."/>
            <person name="Grigoriev I.V."/>
        </authorList>
    </citation>
    <scope>NUCLEOTIDE SEQUENCE [LARGE SCALE GENOMIC DNA]</scope>
</reference>
<dbReference type="GO" id="GO:0006457">
    <property type="term" value="P:protein folding"/>
    <property type="evidence" value="ECO:0007669"/>
    <property type="project" value="InterPro"/>
</dbReference>
<name>D8QQ93_SELML</name>
<evidence type="ECO:0000313" key="7">
    <source>
        <dbReference type="Proteomes" id="UP000001514"/>
    </source>
</evidence>
<comment type="function">
    <text evidence="4">Essential component of the PAM complex, a complex required for the translocation of transit peptide-containing proteins from the inner membrane into the mitochondrial matrix in an ATP-dependent manner.</text>
</comment>
<dbReference type="Gene3D" id="3.90.20.20">
    <property type="match status" value="1"/>
</dbReference>
<dbReference type="HOGENOM" id="CLU_057217_0_2_1"/>
<dbReference type="OMA" id="XADANES"/>
<comment type="subcellular location">
    <subcellularLocation>
        <location evidence="1 4">Mitochondrion matrix</location>
    </subcellularLocation>
</comment>
<dbReference type="GO" id="GO:0000774">
    <property type="term" value="F:adenyl-nucleotide exchange factor activity"/>
    <property type="evidence" value="ECO:0000318"/>
    <property type="project" value="GO_Central"/>
</dbReference>
<dbReference type="PANTHER" id="PTHR21237">
    <property type="entry name" value="GRPE PROTEIN"/>
    <property type="match status" value="1"/>
</dbReference>
<dbReference type="Pfam" id="PF01025">
    <property type="entry name" value="GrpE"/>
    <property type="match status" value="1"/>
</dbReference>
<dbReference type="FunCoup" id="D8QQ93">
    <property type="interactions" value="3606"/>
</dbReference>
<keyword evidence="3 4" id="KW-0143">Chaperone</keyword>
<protein>
    <recommendedName>
        <fullName evidence="4">GrpE protein homolog</fullName>
    </recommendedName>
</protein>
<evidence type="ECO:0000256" key="1">
    <source>
        <dbReference type="ARBA" id="ARBA00004305"/>
    </source>
</evidence>
<dbReference type="InterPro" id="IPR013805">
    <property type="entry name" value="GrpE_CC"/>
</dbReference>
<evidence type="ECO:0000256" key="3">
    <source>
        <dbReference type="ARBA" id="ARBA00023186"/>
    </source>
</evidence>
<evidence type="ECO:0000313" key="6">
    <source>
        <dbReference type="EMBL" id="EFJ37751.1"/>
    </source>
</evidence>
<dbReference type="PROSITE" id="PS01071">
    <property type="entry name" value="GRPE"/>
    <property type="match status" value="1"/>
</dbReference>
<dbReference type="GO" id="GO:0051082">
    <property type="term" value="F:unfolded protein binding"/>
    <property type="evidence" value="ECO:0000318"/>
    <property type="project" value="GO_Central"/>
</dbReference>
<dbReference type="FunFam" id="2.30.22.10:FF:000002">
    <property type="entry name" value="GrpE protein homolog"/>
    <property type="match status" value="1"/>
</dbReference>
<dbReference type="CDD" id="cd00446">
    <property type="entry name" value="GrpE"/>
    <property type="match status" value="1"/>
</dbReference>
<dbReference type="Gramene" id="EFJ37751">
    <property type="protein sequence ID" value="EFJ37751"/>
    <property type="gene ID" value="SELMODRAFT_71278"/>
</dbReference>
<gene>
    <name evidence="6" type="ORF">SELMODRAFT_71278</name>
</gene>
<keyword evidence="7" id="KW-1185">Reference proteome</keyword>
<dbReference type="eggNOG" id="KOG3003">
    <property type="taxonomic scope" value="Eukaryota"/>
</dbReference>
<dbReference type="GO" id="GO:0030150">
    <property type="term" value="P:protein import into mitochondrial matrix"/>
    <property type="evidence" value="ECO:0000318"/>
    <property type="project" value="GO_Central"/>
</dbReference>
<accession>D8QQ93</accession>
<dbReference type="Gene3D" id="2.30.22.10">
    <property type="entry name" value="Head domain of nucleotide exchange factor GrpE"/>
    <property type="match status" value="1"/>
</dbReference>
<comment type="similarity">
    <text evidence="2 5">Belongs to the GrpE family.</text>
</comment>